<reference evidence="3" key="1">
    <citation type="submission" date="2020-11" db="EMBL/GenBank/DDBJ databases">
        <authorList>
            <person name="Tran Van P."/>
        </authorList>
    </citation>
    <scope>NUCLEOTIDE SEQUENCE</scope>
</reference>
<evidence type="ECO:0000256" key="2">
    <source>
        <dbReference type="SAM" id="Phobius"/>
    </source>
</evidence>
<keyword evidence="2" id="KW-1133">Transmembrane helix</keyword>
<dbReference type="GO" id="GO:0016020">
    <property type="term" value="C:membrane"/>
    <property type="evidence" value="ECO:0007669"/>
    <property type="project" value="InterPro"/>
</dbReference>
<gene>
    <name evidence="3" type="ORF">OSB1V03_LOCUS9486</name>
</gene>
<keyword evidence="2" id="KW-0472">Membrane</keyword>
<organism evidence="3">
    <name type="scientific">Medioppia subpectinata</name>
    <dbReference type="NCBI Taxonomy" id="1979941"/>
    <lineage>
        <taxon>Eukaryota</taxon>
        <taxon>Metazoa</taxon>
        <taxon>Ecdysozoa</taxon>
        <taxon>Arthropoda</taxon>
        <taxon>Chelicerata</taxon>
        <taxon>Arachnida</taxon>
        <taxon>Acari</taxon>
        <taxon>Acariformes</taxon>
        <taxon>Sarcoptiformes</taxon>
        <taxon>Oribatida</taxon>
        <taxon>Brachypylina</taxon>
        <taxon>Oppioidea</taxon>
        <taxon>Oppiidae</taxon>
        <taxon>Medioppia</taxon>
    </lineage>
</organism>
<dbReference type="InterPro" id="IPR005352">
    <property type="entry name" value="Erg28"/>
</dbReference>
<evidence type="ECO:0000256" key="1">
    <source>
        <dbReference type="SAM" id="MobiDB-lite"/>
    </source>
</evidence>
<proteinExistence type="predicted"/>
<feature type="region of interest" description="Disordered" evidence="1">
    <location>
        <begin position="510"/>
        <end position="539"/>
    </location>
</feature>
<dbReference type="EMBL" id="CAJPIZ010006414">
    <property type="protein sequence ID" value="CAG2109499.1"/>
    <property type="molecule type" value="Genomic_DNA"/>
</dbReference>
<dbReference type="AlphaFoldDB" id="A0A7R9Q2J7"/>
<sequence length="684" mass="77411">MVHWSDYSLRGWLSFLSFMHIGTAFRCFYDKHFLRDKIFTTDAANDTAFHHLYGIYNIMTCFILIQSSVYLYVMPSAIFQIDIILWFISIPIHNECLGNDEIWSIDASVKEIVVCIDPQNGSNGRGIVDHRLFRCFRRIARPEVSVKKRRIYLILYISKLQFRPHFNEFSVSLILLNQIYLFFQFISGKEFNPIVFPVVVLGNNSATSAHMKAKPLDTLYIIALSDPRLLLSLLFGRNFVISPNLPECCLSGDIDKCSITIAPPGPFTSGTTHNGLGTLTVLVASMAFIDSYSPKNITNPSADEFFFTNTNPLSTSIINEKSRDNWFTDHMFMHLVIENDNHINTSNANSPNLPECCLSGDIDKCSITIAPPDPFTSGTTHNGLGTLTVLVASMAFIDSYSPKNITNPSADEFFFTNTNPLSTSIINEKSRDNWFTDHMFTHLVIENDGHIITSNAKSMAIGGNTPVNNLWQRLNQFSDNYCHTDCDPVVNRLIQLKQLQTNAANDSRVKTAVDTDSTAAKTSTPIAQKRHRPDIDDHYDNGWPDLPEDCLRDGGSVDHIVDDLSPIVRKKCRKTIFIADSDEELDRICDKTSIEYYTKNRLLETHRKLDDRDVNQLKELNYDLMTQICDSMKSCIDDNKVVDVNQMSAFLDIRTKIISRLTPQSNGSVVSETQQSDNYIHFVG</sequence>
<dbReference type="Proteomes" id="UP000759131">
    <property type="component" value="Unassembled WGS sequence"/>
</dbReference>
<evidence type="ECO:0000313" key="4">
    <source>
        <dbReference type="Proteomes" id="UP000759131"/>
    </source>
</evidence>
<accession>A0A7R9Q2J7</accession>
<protein>
    <submittedName>
        <fullName evidence="3">Uncharacterized protein</fullName>
    </submittedName>
</protein>
<feature type="transmembrane region" description="Helical" evidence="2">
    <location>
        <begin position="12"/>
        <end position="29"/>
    </location>
</feature>
<keyword evidence="4" id="KW-1185">Reference proteome</keyword>
<dbReference type="OrthoDB" id="6345150at2759"/>
<evidence type="ECO:0000313" key="3">
    <source>
        <dbReference type="EMBL" id="CAD7629069.1"/>
    </source>
</evidence>
<dbReference type="EMBL" id="OC860989">
    <property type="protein sequence ID" value="CAD7629069.1"/>
    <property type="molecule type" value="Genomic_DNA"/>
</dbReference>
<dbReference type="Pfam" id="PF03694">
    <property type="entry name" value="Erg28"/>
    <property type="match status" value="1"/>
</dbReference>
<name>A0A7R9Q2J7_9ACAR</name>
<feature type="compositionally biased region" description="Polar residues" evidence="1">
    <location>
        <begin position="514"/>
        <end position="526"/>
    </location>
</feature>
<keyword evidence="2" id="KW-0812">Transmembrane</keyword>